<reference evidence="11 12" key="1">
    <citation type="submission" date="2017-05" db="EMBL/GenBank/DDBJ databases">
        <authorList>
            <person name="Varghese N."/>
            <person name="Submissions S."/>
        </authorList>
    </citation>
    <scope>NUCLEOTIDE SEQUENCE [LARGE SCALE GENOMIC DNA]</scope>
    <source>
        <strain evidence="11 12">DSM 21194</strain>
    </source>
</reference>
<keyword evidence="11" id="KW-0966">Cell projection</keyword>
<comment type="function">
    <text evidence="1">Assembles around the rod to form the L-ring and probably protects the motor/basal body from shearing forces during rotation.</text>
</comment>
<evidence type="ECO:0000313" key="12">
    <source>
        <dbReference type="Proteomes" id="UP000317593"/>
    </source>
</evidence>
<evidence type="ECO:0000256" key="5">
    <source>
        <dbReference type="ARBA" id="ARBA00022729"/>
    </source>
</evidence>
<organism evidence="11 12">
    <name type="scientific">Fodinibius sediminis</name>
    <dbReference type="NCBI Taxonomy" id="1214077"/>
    <lineage>
        <taxon>Bacteria</taxon>
        <taxon>Pseudomonadati</taxon>
        <taxon>Balneolota</taxon>
        <taxon>Balneolia</taxon>
        <taxon>Balneolales</taxon>
        <taxon>Balneolaceae</taxon>
        <taxon>Fodinibius</taxon>
    </lineage>
</organism>
<comment type="similarity">
    <text evidence="4">Belongs to the FlgH family.</text>
</comment>
<feature type="region of interest" description="Disordered" evidence="9">
    <location>
        <begin position="51"/>
        <end position="71"/>
    </location>
</feature>
<keyword evidence="11" id="KW-0282">Flagellum</keyword>
<dbReference type="EMBL" id="FXTH01000006">
    <property type="protein sequence ID" value="SMO58892.1"/>
    <property type="molecule type" value="Genomic_DNA"/>
</dbReference>
<dbReference type="AlphaFoldDB" id="A0A521CHK2"/>
<evidence type="ECO:0000256" key="1">
    <source>
        <dbReference type="ARBA" id="ARBA00002591"/>
    </source>
</evidence>
<dbReference type="InterPro" id="IPR000527">
    <property type="entry name" value="Flag_Lring"/>
</dbReference>
<evidence type="ECO:0000256" key="2">
    <source>
        <dbReference type="ARBA" id="ARBA00004117"/>
    </source>
</evidence>
<keyword evidence="5 10" id="KW-0732">Signal</keyword>
<evidence type="ECO:0000256" key="6">
    <source>
        <dbReference type="ARBA" id="ARBA00023136"/>
    </source>
</evidence>
<dbReference type="GO" id="GO:0009427">
    <property type="term" value="C:bacterial-type flagellum basal body, distal rod, L ring"/>
    <property type="evidence" value="ECO:0007669"/>
    <property type="project" value="InterPro"/>
</dbReference>
<dbReference type="GO" id="GO:0071973">
    <property type="term" value="P:bacterial-type flagellum-dependent cell motility"/>
    <property type="evidence" value="ECO:0007669"/>
    <property type="project" value="InterPro"/>
</dbReference>
<dbReference type="PANTHER" id="PTHR34933">
    <property type="entry name" value="FLAGELLAR L-RING PROTEIN"/>
    <property type="match status" value="1"/>
</dbReference>
<keyword evidence="8" id="KW-0998">Cell outer membrane</keyword>
<keyword evidence="7" id="KW-0975">Bacterial flagellum</keyword>
<proteinExistence type="inferred from homology"/>
<evidence type="ECO:0000256" key="8">
    <source>
        <dbReference type="ARBA" id="ARBA00023237"/>
    </source>
</evidence>
<evidence type="ECO:0000313" key="11">
    <source>
        <dbReference type="EMBL" id="SMO58892.1"/>
    </source>
</evidence>
<gene>
    <name evidence="11" type="ORF">SAMN06265218_10688</name>
</gene>
<dbReference type="PRINTS" id="PR01008">
    <property type="entry name" value="FLGLRINGFLGH"/>
</dbReference>
<comment type="subcellular location">
    <subcellularLocation>
        <location evidence="2">Bacterial flagellum basal body</location>
    </subcellularLocation>
    <subcellularLocation>
        <location evidence="3">Cell outer membrane</location>
    </subcellularLocation>
</comment>
<feature type="chain" id="PRO_5021709114" evidence="10">
    <location>
        <begin position="24"/>
        <end position="203"/>
    </location>
</feature>
<dbReference type="GO" id="GO:0009279">
    <property type="term" value="C:cell outer membrane"/>
    <property type="evidence" value="ECO:0007669"/>
    <property type="project" value="UniProtKB-SubCell"/>
</dbReference>
<accession>A0A521CHK2</accession>
<dbReference type="Pfam" id="PF02107">
    <property type="entry name" value="FlgH"/>
    <property type="match status" value="1"/>
</dbReference>
<sequence>MKNCLTIVLTLLLCYSLAMPARAQQSLYSDVKAHRPGDVITIILTENISGSSTTNARSASNTNGSTEGSMKSNFLPFDPVFGGDTEVNYNSDERITADQSQLLQGSFSVQVQEVNQNGNLLVEGNRRTEINGELHEMSISGYVRPTDINDANQVLSYRIADAEITYLKKEGLRQHRNKTGIGRKIIWGLVGIATGAAAIMVNN</sequence>
<keyword evidence="11" id="KW-0969">Cilium</keyword>
<dbReference type="RefSeq" id="WP_185958310.1">
    <property type="nucleotide sequence ID" value="NZ_FXTH01000006.1"/>
</dbReference>
<evidence type="ECO:0000256" key="4">
    <source>
        <dbReference type="ARBA" id="ARBA00006929"/>
    </source>
</evidence>
<feature type="compositionally biased region" description="Low complexity" evidence="9">
    <location>
        <begin position="51"/>
        <end position="66"/>
    </location>
</feature>
<feature type="signal peptide" evidence="10">
    <location>
        <begin position="1"/>
        <end position="23"/>
    </location>
</feature>
<dbReference type="PANTHER" id="PTHR34933:SF1">
    <property type="entry name" value="FLAGELLAR L-RING PROTEIN"/>
    <property type="match status" value="1"/>
</dbReference>
<evidence type="ECO:0000256" key="10">
    <source>
        <dbReference type="SAM" id="SignalP"/>
    </source>
</evidence>
<evidence type="ECO:0000256" key="7">
    <source>
        <dbReference type="ARBA" id="ARBA00023143"/>
    </source>
</evidence>
<keyword evidence="6" id="KW-0472">Membrane</keyword>
<dbReference type="GO" id="GO:0003774">
    <property type="term" value="F:cytoskeletal motor activity"/>
    <property type="evidence" value="ECO:0007669"/>
    <property type="project" value="InterPro"/>
</dbReference>
<evidence type="ECO:0000256" key="3">
    <source>
        <dbReference type="ARBA" id="ARBA00004442"/>
    </source>
</evidence>
<protein>
    <submittedName>
        <fullName evidence="11">Flagellar L-ring protein FlgH</fullName>
    </submittedName>
</protein>
<dbReference type="Proteomes" id="UP000317593">
    <property type="component" value="Unassembled WGS sequence"/>
</dbReference>
<keyword evidence="12" id="KW-1185">Reference proteome</keyword>
<evidence type="ECO:0000256" key="9">
    <source>
        <dbReference type="SAM" id="MobiDB-lite"/>
    </source>
</evidence>
<name>A0A521CHK2_9BACT</name>